<accession>A0A853IG51</accession>
<organism evidence="2 3">
    <name type="scientific">Spartinivicinus marinus</name>
    <dbReference type="NCBI Taxonomy" id="2994442"/>
    <lineage>
        <taxon>Bacteria</taxon>
        <taxon>Pseudomonadati</taxon>
        <taxon>Pseudomonadota</taxon>
        <taxon>Gammaproteobacteria</taxon>
        <taxon>Oceanospirillales</taxon>
        <taxon>Zooshikellaceae</taxon>
        <taxon>Spartinivicinus</taxon>
    </lineage>
</organism>
<protein>
    <submittedName>
        <fullName evidence="2">Uncharacterized protein</fullName>
    </submittedName>
</protein>
<dbReference type="AlphaFoldDB" id="A0A853IG51"/>
<reference evidence="2 3" key="1">
    <citation type="submission" date="2020-07" db="EMBL/GenBank/DDBJ databases">
        <title>Endozoicomonas sp. nov., isolated from sediment.</title>
        <authorList>
            <person name="Gu T."/>
        </authorList>
    </citation>
    <scope>NUCLEOTIDE SEQUENCE [LARGE SCALE GENOMIC DNA]</scope>
    <source>
        <strain evidence="2 3">SM1973</strain>
    </source>
</reference>
<dbReference type="RefSeq" id="WP_180571502.1">
    <property type="nucleotide sequence ID" value="NZ_JACCKB010000095.1"/>
</dbReference>
<name>A0A853IG51_9GAMM</name>
<dbReference type="Proteomes" id="UP000569732">
    <property type="component" value="Unassembled WGS sequence"/>
</dbReference>
<keyword evidence="1" id="KW-0732">Signal</keyword>
<feature type="chain" id="PRO_5032988083" evidence="1">
    <location>
        <begin position="20"/>
        <end position="118"/>
    </location>
</feature>
<dbReference type="EMBL" id="JACCKB010000095">
    <property type="protein sequence ID" value="NYZ69518.1"/>
    <property type="molecule type" value="Genomic_DNA"/>
</dbReference>
<sequence length="118" mass="12815">MRKLFTLLFLLVLTNFVSAGVCTNCKIKSIGIGPHYDNLCIKNACAFILVEGNLNDIVPCSTGSWHFVVDTTTDSGKSALSLLLMAHAADKRISIAGDGSCNYSREAETFLYSYLADK</sequence>
<evidence type="ECO:0000256" key="1">
    <source>
        <dbReference type="SAM" id="SignalP"/>
    </source>
</evidence>
<evidence type="ECO:0000313" key="3">
    <source>
        <dbReference type="Proteomes" id="UP000569732"/>
    </source>
</evidence>
<gene>
    <name evidence="2" type="ORF">H0A36_26220</name>
</gene>
<comment type="caution">
    <text evidence="2">The sequence shown here is derived from an EMBL/GenBank/DDBJ whole genome shotgun (WGS) entry which is preliminary data.</text>
</comment>
<proteinExistence type="predicted"/>
<evidence type="ECO:0000313" key="2">
    <source>
        <dbReference type="EMBL" id="NYZ69518.1"/>
    </source>
</evidence>
<keyword evidence="3" id="KW-1185">Reference proteome</keyword>
<feature type="signal peptide" evidence="1">
    <location>
        <begin position="1"/>
        <end position="19"/>
    </location>
</feature>